<evidence type="ECO:0000313" key="20">
    <source>
        <dbReference type="Proteomes" id="UP001163046"/>
    </source>
</evidence>
<dbReference type="AlphaFoldDB" id="A0A9X0CSI3"/>
<name>A0A9X0CSI3_9CNID</name>
<evidence type="ECO:0000256" key="8">
    <source>
        <dbReference type="ARBA" id="ARBA00022723"/>
    </source>
</evidence>
<dbReference type="Gene3D" id="3.40.50.300">
    <property type="entry name" value="P-loop containing nucleotide triphosphate hydrolases"/>
    <property type="match status" value="1"/>
</dbReference>
<evidence type="ECO:0000256" key="1">
    <source>
        <dbReference type="ARBA" id="ARBA00001946"/>
    </source>
</evidence>
<dbReference type="InterPro" id="IPR045058">
    <property type="entry name" value="GIMA/IAN/Toc"/>
</dbReference>
<dbReference type="PROSITE" id="PS51720">
    <property type="entry name" value="G_AIG1"/>
    <property type="match status" value="1"/>
</dbReference>
<keyword evidence="12" id="KW-0460">Magnesium</keyword>
<gene>
    <name evidence="19" type="ORF">OS493_009386</name>
</gene>
<keyword evidence="15" id="KW-0342">GTP-binding</keyword>
<keyword evidence="4" id="KW-0813">Transport</keyword>
<dbReference type="PANTHER" id="PTHR10903:SF135">
    <property type="entry name" value="TRANSLOCASE OF CHLOROPLAST 120, CHLOROPLASTIC-RELATED"/>
    <property type="match status" value="1"/>
</dbReference>
<evidence type="ECO:0000256" key="5">
    <source>
        <dbReference type="ARBA" id="ARBA00022528"/>
    </source>
</evidence>
<evidence type="ECO:0000256" key="4">
    <source>
        <dbReference type="ARBA" id="ARBA00022448"/>
    </source>
</evidence>
<dbReference type="GO" id="GO:0015031">
    <property type="term" value="P:protein transport"/>
    <property type="evidence" value="ECO:0007669"/>
    <property type="project" value="UniProtKB-KW"/>
</dbReference>
<evidence type="ECO:0000256" key="16">
    <source>
        <dbReference type="ARBA" id="ARBA00023136"/>
    </source>
</evidence>
<evidence type="ECO:0000256" key="3">
    <source>
        <dbReference type="ARBA" id="ARBA00008535"/>
    </source>
</evidence>
<dbReference type="GO" id="GO:0016787">
    <property type="term" value="F:hydrolase activity"/>
    <property type="evidence" value="ECO:0007669"/>
    <property type="project" value="UniProtKB-KW"/>
</dbReference>
<evidence type="ECO:0000256" key="6">
    <source>
        <dbReference type="ARBA" id="ARBA00022640"/>
    </source>
</evidence>
<comment type="caution">
    <text evidence="19">The sequence shown here is derived from an EMBL/GenBank/DDBJ whole genome shotgun (WGS) entry which is preliminary data.</text>
</comment>
<keyword evidence="5" id="KW-0150">Chloroplast</keyword>
<evidence type="ECO:0000256" key="12">
    <source>
        <dbReference type="ARBA" id="ARBA00022842"/>
    </source>
</evidence>
<evidence type="ECO:0000256" key="10">
    <source>
        <dbReference type="ARBA" id="ARBA00022801"/>
    </source>
</evidence>
<evidence type="ECO:0000256" key="7">
    <source>
        <dbReference type="ARBA" id="ARBA00022692"/>
    </source>
</evidence>
<proteinExistence type="inferred from homology"/>
<evidence type="ECO:0000256" key="17">
    <source>
        <dbReference type="ARBA" id="ARBA00024013"/>
    </source>
</evidence>
<comment type="subcellular location">
    <subcellularLocation>
        <location evidence="2">Membrane</location>
        <topology evidence="2">Single-pass membrane protein</topology>
    </subcellularLocation>
    <subcellularLocation>
        <location evidence="17">Plastid</location>
        <location evidence="17">Chloroplast outer membrane</location>
    </subcellularLocation>
</comment>
<dbReference type="Pfam" id="PF04548">
    <property type="entry name" value="AIG1"/>
    <property type="match status" value="1"/>
</dbReference>
<organism evidence="19 20">
    <name type="scientific">Desmophyllum pertusum</name>
    <dbReference type="NCBI Taxonomy" id="174260"/>
    <lineage>
        <taxon>Eukaryota</taxon>
        <taxon>Metazoa</taxon>
        <taxon>Cnidaria</taxon>
        <taxon>Anthozoa</taxon>
        <taxon>Hexacorallia</taxon>
        <taxon>Scleractinia</taxon>
        <taxon>Caryophylliina</taxon>
        <taxon>Caryophylliidae</taxon>
        <taxon>Desmophyllum</taxon>
    </lineage>
</organism>
<comment type="cofactor">
    <cofactor evidence="1">
        <name>Mg(2+)</name>
        <dbReference type="ChEBI" id="CHEBI:18420"/>
    </cofactor>
</comment>
<dbReference type="EMBL" id="MU826829">
    <property type="protein sequence ID" value="KAJ7374055.1"/>
    <property type="molecule type" value="Genomic_DNA"/>
</dbReference>
<dbReference type="GO" id="GO:0016020">
    <property type="term" value="C:membrane"/>
    <property type="evidence" value="ECO:0007669"/>
    <property type="project" value="UniProtKB-SubCell"/>
</dbReference>
<comment type="similarity">
    <text evidence="3">Belongs to the TRAFAC class TrmE-Era-EngA-EngB-Septin-like GTPase superfamily. AIG1/Toc34/Toc159-like paraseptin GTPase family. IAN subfamily.</text>
</comment>
<keyword evidence="9" id="KW-0547">Nucleotide-binding</keyword>
<sequence length="220" mass="25432">MDQRRMASKVSNLDLNTFHDAFRNWISKGGQEHLSILVTGKTGVGKSRLVNALVGKRVAEEGQQKTARTDTVNSFIINGIEVFVWDSPGLQDGTGNEEFYLEDIRKKLHKGLDIMIYCIKMEDRRFHEEDKNAFRALTREFGKDLWKNAVIALTFANKVEDPDEGDEVAYFQHDLNLWRDEIDKFLARELDLDWAIAFNIRTPPVEDHQSFITPQEFLKL</sequence>
<dbReference type="PANTHER" id="PTHR10903">
    <property type="entry name" value="GTPASE, IMAP FAMILY MEMBER-RELATED"/>
    <property type="match status" value="1"/>
</dbReference>
<evidence type="ECO:0000259" key="18">
    <source>
        <dbReference type="PROSITE" id="PS51720"/>
    </source>
</evidence>
<keyword evidence="8" id="KW-0479">Metal-binding</keyword>
<evidence type="ECO:0000313" key="19">
    <source>
        <dbReference type="EMBL" id="KAJ7374055.1"/>
    </source>
</evidence>
<dbReference type="OrthoDB" id="8954335at2759"/>
<reference evidence="19" key="1">
    <citation type="submission" date="2023-01" db="EMBL/GenBank/DDBJ databases">
        <title>Genome assembly of the deep-sea coral Lophelia pertusa.</title>
        <authorList>
            <person name="Herrera S."/>
            <person name="Cordes E."/>
        </authorList>
    </citation>
    <scope>NUCLEOTIDE SEQUENCE</scope>
    <source>
        <strain evidence="19">USNM1676648</strain>
        <tissue evidence="19">Polyp</tissue>
    </source>
</reference>
<evidence type="ECO:0000256" key="14">
    <source>
        <dbReference type="ARBA" id="ARBA00022989"/>
    </source>
</evidence>
<evidence type="ECO:0000256" key="9">
    <source>
        <dbReference type="ARBA" id="ARBA00022741"/>
    </source>
</evidence>
<keyword evidence="7" id="KW-0812">Transmembrane</keyword>
<dbReference type="Proteomes" id="UP001163046">
    <property type="component" value="Unassembled WGS sequence"/>
</dbReference>
<evidence type="ECO:0000256" key="15">
    <source>
        <dbReference type="ARBA" id="ARBA00023134"/>
    </source>
</evidence>
<keyword evidence="10" id="KW-0378">Hydrolase</keyword>
<accession>A0A9X0CSI3</accession>
<feature type="domain" description="AIG1-type G" evidence="18">
    <location>
        <begin position="31"/>
        <end position="220"/>
    </location>
</feature>
<dbReference type="SUPFAM" id="SSF52540">
    <property type="entry name" value="P-loop containing nucleoside triphosphate hydrolases"/>
    <property type="match status" value="1"/>
</dbReference>
<keyword evidence="16" id="KW-0472">Membrane</keyword>
<protein>
    <recommendedName>
        <fullName evidence="18">AIG1-type G domain-containing protein</fullName>
    </recommendedName>
</protein>
<keyword evidence="11" id="KW-1002">Plastid outer membrane</keyword>
<keyword evidence="14" id="KW-1133">Transmembrane helix</keyword>
<dbReference type="GO" id="GO:0046872">
    <property type="term" value="F:metal ion binding"/>
    <property type="evidence" value="ECO:0007669"/>
    <property type="project" value="UniProtKB-KW"/>
</dbReference>
<keyword evidence="20" id="KW-1185">Reference proteome</keyword>
<dbReference type="InterPro" id="IPR006703">
    <property type="entry name" value="G_AIG1"/>
</dbReference>
<keyword evidence="13" id="KW-0653">Protein transport</keyword>
<evidence type="ECO:0000256" key="11">
    <source>
        <dbReference type="ARBA" id="ARBA00022805"/>
    </source>
</evidence>
<evidence type="ECO:0000256" key="13">
    <source>
        <dbReference type="ARBA" id="ARBA00022927"/>
    </source>
</evidence>
<keyword evidence="6" id="KW-0934">Plastid</keyword>
<dbReference type="GO" id="GO:0005525">
    <property type="term" value="F:GTP binding"/>
    <property type="evidence" value="ECO:0007669"/>
    <property type="project" value="UniProtKB-KW"/>
</dbReference>
<dbReference type="InterPro" id="IPR027417">
    <property type="entry name" value="P-loop_NTPase"/>
</dbReference>
<evidence type="ECO:0000256" key="2">
    <source>
        <dbReference type="ARBA" id="ARBA00004167"/>
    </source>
</evidence>